<feature type="domain" description="Sulfatase-modifying factor enzyme-like" evidence="1">
    <location>
        <begin position="2"/>
        <end position="75"/>
    </location>
</feature>
<proteinExistence type="predicted"/>
<gene>
    <name evidence="2" type="ORF">HNQ39_004804</name>
</gene>
<evidence type="ECO:0000313" key="2">
    <source>
        <dbReference type="EMBL" id="MBB6052972.1"/>
    </source>
</evidence>
<accession>A0A7W9SUC0</accession>
<comment type="caution">
    <text evidence="2">The sequence shown here is derived from an EMBL/GenBank/DDBJ whole genome shotgun (WGS) entry which is preliminary data.</text>
</comment>
<dbReference type="SUPFAM" id="SSF56436">
    <property type="entry name" value="C-type lectin-like"/>
    <property type="match status" value="1"/>
</dbReference>
<dbReference type="Gene3D" id="3.90.1580.10">
    <property type="entry name" value="paralog of FGE (formylglycine-generating enzyme)"/>
    <property type="match status" value="1"/>
</dbReference>
<dbReference type="InterPro" id="IPR016187">
    <property type="entry name" value="CTDL_fold"/>
</dbReference>
<dbReference type="EMBL" id="JACHGW010000005">
    <property type="protein sequence ID" value="MBB6052972.1"/>
    <property type="molecule type" value="Genomic_DNA"/>
</dbReference>
<sequence>MRLPTAEEWEYVAKGWSEGKTGSYIKTLEATYAFCDVDREQYFHGVSELARLEVNPIGLYGMLGNAHEWCSERNTLCHWDDYFANYDNAIYYQVKTSTAPETDRYGFRVVLSSGCELGRTP</sequence>
<dbReference type="InterPro" id="IPR042095">
    <property type="entry name" value="SUMF_sf"/>
</dbReference>
<evidence type="ECO:0000259" key="1">
    <source>
        <dbReference type="Pfam" id="PF03781"/>
    </source>
</evidence>
<dbReference type="RefSeq" id="WP_184202812.1">
    <property type="nucleotide sequence ID" value="NZ_JACHGW010000005.1"/>
</dbReference>
<dbReference type="AlphaFoldDB" id="A0A7W9SUC0"/>
<dbReference type="InterPro" id="IPR005532">
    <property type="entry name" value="SUMF_dom"/>
</dbReference>
<keyword evidence="3" id="KW-1185">Reference proteome</keyword>
<name>A0A7W9SUC0_ARMRO</name>
<dbReference type="Pfam" id="PF03781">
    <property type="entry name" value="FGE-sulfatase"/>
    <property type="match status" value="1"/>
</dbReference>
<protein>
    <submittedName>
        <fullName evidence="2">Formylglycine-generating enzyme required for sulfatase activity</fullName>
    </submittedName>
</protein>
<dbReference type="Proteomes" id="UP000520814">
    <property type="component" value="Unassembled WGS sequence"/>
</dbReference>
<reference evidence="2 3" key="1">
    <citation type="submission" date="2020-08" db="EMBL/GenBank/DDBJ databases">
        <title>Genomic Encyclopedia of Type Strains, Phase IV (KMG-IV): sequencing the most valuable type-strain genomes for metagenomic binning, comparative biology and taxonomic classification.</title>
        <authorList>
            <person name="Goeker M."/>
        </authorList>
    </citation>
    <scope>NUCLEOTIDE SEQUENCE [LARGE SCALE GENOMIC DNA]</scope>
    <source>
        <strain evidence="2 3">DSM 23562</strain>
    </source>
</reference>
<organism evidence="2 3">
    <name type="scientific">Armatimonas rosea</name>
    <dbReference type="NCBI Taxonomy" id="685828"/>
    <lineage>
        <taxon>Bacteria</taxon>
        <taxon>Bacillati</taxon>
        <taxon>Armatimonadota</taxon>
        <taxon>Armatimonadia</taxon>
        <taxon>Armatimonadales</taxon>
        <taxon>Armatimonadaceae</taxon>
        <taxon>Armatimonas</taxon>
    </lineage>
</organism>
<evidence type="ECO:0000313" key="3">
    <source>
        <dbReference type="Proteomes" id="UP000520814"/>
    </source>
</evidence>